<proteinExistence type="predicted"/>
<evidence type="ECO:0000259" key="3">
    <source>
        <dbReference type="PROSITE" id="PS50041"/>
    </source>
</evidence>
<dbReference type="InterPro" id="IPR016187">
    <property type="entry name" value="CTDL_fold"/>
</dbReference>
<dbReference type="Bgee" id="ENSACAG00000023062">
    <property type="expression patterns" value="Expressed in heart and 3 other cell types or tissues"/>
</dbReference>
<comment type="subcellular location">
    <subcellularLocation>
        <location evidence="1">Secreted</location>
    </subcellularLocation>
</comment>
<dbReference type="AlphaFoldDB" id="H9GTF0"/>
<evidence type="ECO:0000256" key="2">
    <source>
        <dbReference type="ARBA" id="ARBA00022525"/>
    </source>
</evidence>
<dbReference type="GO" id="GO:0005576">
    <property type="term" value="C:extracellular region"/>
    <property type="evidence" value="ECO:0007669"/>
    <property type="project" value="UniProtKB-SubCell"/>
</dbReference>
<reference evidence="4" key="1">
    <citation type="submission" date="2009-12" db="EMBL/GenBank/DDBJ databases">
        <title>The Genome Sequence of Anolis carolinensis (Green Anole Lizard).</title>
        <authorList>
            <consortium name="The Genome Sequencing Platform"/>
            <person name="Di Palma F."/>
            <person name="Alfoldi J."/>
            <person name="Heiman D."/>
            <person name="Young S."/>
            <person name="Grabherr M."/>
            <person name="Johnson J."/>
            <person name="Lander E.S."/>
            <person name="Lindblad-Toh K."/>
        </authorList>
    </citation>
    <scope>NUCLEOTIDE SEQUENCE [LARGE SCALE GENOMIC DNA]</scope>
    <source>
        <strain evidence="4">JBL SC #1</strain>
    </source>
</reference>
<dbReference type="PROSITE" id="PS50041">
    <property type="entry name" value="C_TYPE_LECTIN_2"/>
    <property type="match status" value="1"/>
</dbReference>
<dbReference type="GeneTree" id="ENSGT01040000244192"/>
<dbReference type="InterPro" id="IPR001304">
    <property type="entry name" value="C-type_lectin-like"/>
</dbReference>
<dbReference type="Ensembl" id="ENSACAT00000027162.3">
    <property type="protein sequence ID" value="ENSACAP00000020065.2"/>
    <property type="gene ID" value="ENSACAG00000023062.3"/>
</dbReference>
<keyword evidence="5" id="KW-1185">Reference proteome</keyword>
<accession>H9GTF0</accession>
<keyword evidence="2" id="KW-0964">Secreted</keyword>
<evidence type="ECO:0000256" key="1">
    <source>
        <dbReference type="ARBA" id="ARBA00004613"/>
    </source>
</evidence>
<reference evidence="4" key="3">
    <citation type="submission" date="2025-09" db="UniProtKB">
        <authorList>
            <consortium name="Ensembl"/>
        </authorList>
    </citation>
    <scope>IDENTIFICATION</scope>
</reference>
<dbReference type="HOGENOM" id="CLU_049894_18_0_1"/>
<sequence>MKEEKDISEYIRRISRASSVWIGFRAKLASSKFTWGWSDGVKYVPGSALWDNRRPSTSSSYDQCVALRSVQDSTGSIRWWQYSCSTRYPYLCKYRAAF</sequence>
<dbReference type="InParanoid" id="H9GTF0"/>
<dbReference type="eggNOG" id="KOG4297">
    <property type="taxonomic scope" value="Eukaryota"/>
</dbReference>
<dbReference type="KEGG" id="acs:103281224"/>
<dbReference type="OrthoDB" id="2142683at2759"/>
<protein>
    <recommendedName>
        <fullName evidence="3">C-type lectin domain-containing protein</fullName>
    </recommendedName>
</protein>
<dbReference type="Proteomes" id="UP000001646">
    <property type="component" value="Unplaced"/>
</dbReference>
<dbReference type="InterPro" id="IPR016186">
    <property type="entry name" value="C-type_lectin-like/link_sf"/>
</dbReference>
<dbReference type="Gene3D" id="3.10.100.10">
    <property type="entry name" value="Mannose-Binding Protein A, subunit A"/>
    <property type="match status" value="1"/>
</dbReference>
<name>H9GTF0_ANOCA</name>
<organism evidence="4 5">
    <name type="scientific">Anolis carolinensis</name>
    <name type="common">Green anole</name>
    <name type="synonym">American chameleon</name>
    <dbReference type="NCBI Taxonomy" id="28377"/>
    <lineage>
        <taxon>Eukaryota</taxon>
        <taxon>Metazoa</taxon>
        <taxon>Chordata</taxon>
        <taxon>Craniata</taxon>
        <taxon>Vertebrata</taxon>
        <taxon>Euteleostomi</taxon>
        <taxon>Lepidosauria</taxon>
        <taxon>Squamata</taxon>
        <taxon>Bifurcata</taxon>
        <taxon>Unidentata</taxon>
        <taxon>Episquamata</taxon>
        <taxon>Toxicofera</taxon>
        <taxon>Iguania</taxon>
        <taxon>Dactyloidae</taxon>
        <taxon>Anolis</taxon>
    </lineage>
</organism>
<evidence type="ECO:0000313" key="5">
    <source>
        <dbReference type="Proteomes" id="UP000001646"/>
    </source>
</evidence>
<evidence type="ECO:0000313" key="4">
    <source>
        <dbReference type="Ensembl" id="ENSACAP00000020065.2"/>
    </source>
</evidence>
<feature type="domain" description="C-type lectin" evidence="3">
    <location>
        <begin position="1"/>
        <end position="93"/>
    </location>
</feature>
<reference evidence="4" key="2">
    <citation type="submission" date="2025-08" db="UniProtKB">
        <authorList>
            <consortium name="Ensembl"/>
        </authorList>
    </citation>
    <scope>IDENTIFICATION</scope>
</reference>
<dbReference type="Pfam" id="PF00059">
    <property type="entry name" value="Lectin_C"/>
    <property type="match status" value="1"/>
</dbReference>
<dbReference type="SUPFAM" id="SSF56436">
    <property type="entry name" value="C-type lectin-like"/>
    <property type="match status" value="1"/>
</dbReference>